<organism evidence="1 2">
    <name type="scientific">Petrolisthes manimaculis</name>
    <dbReference type="NCBI Taxonomy" id="1843537"/>
    <lineage>
        <taxon>Eukaryota</taxon>
        <taxon>Metazoa</taxon>
        <taxon>Ecdysozoa</taxon>
        <taxon>Arthropoda</taxon>
        <taxon>Crustacea</taxon>
        <taxon>Multicrustacea</taxon>
        <taxon>Malacostraca</taxon>
        <taxon>Eumalacostraca</taxon>
        <taxon>Eucarida</taxon>
        <taxon>Decapoda</taxon>
        <taxon>Pleocyemata</taxon>
        <taxon>Anomura</taxon>
        <taxon>Galatheoidea</taxon>
        <taxon>Porcellanidae</taxon>
        <taxon>Petrolisthes</taxon>
    </lineage>
</organism>
<comment type="caution">
    <text evidence="1">The sequence shown here is derived from an EMBL/GenBank/DDBJ whole genome shotgun (WGS) entry which is preliminary data.</text>
</comment>
<keyword evidence="2" id="KW-1185">Reference proteome</keyword>
<accession>A0AAE1QB44</accession>
<reference evidence="1" key="1">
    <citation type="submission" date="2023-11" db="EMBL/GenBank/DDBJ databases">
        <title>Genome assemblies of two species of porcelain crab, Petrolisthes cinctipes and Petrolisthes manimaculis (Anomura: Porcellanidae).</title>
        <authorList>
            <person name="Angst P."/>
        </authorList>
    </citation>
    <scope>NUCLEOTIDE SEQUENCE</scope>
    <source>
        <strain evidence="1">PB745_02</strain>
        <tissue evidence="1">Gill</tissue>
    </source>
</reference>
<evidence type="ECO:0000313" key="2">
    <source>
        <dbReference type="Proteomes" id="UP001292094"/>
    </source>
</evidence>
<dbReference type="EMBL" id="JAWZYT010000429">
    <property type="protein sequence ID" value="KAK4323580.1"/>
    <property type="molecule type" value="Genomic_DNA"/>
</dbReference>
<proteinExistence type="predicted"/>
<evidence type="ECO:0000313" key="1">
    <source>
        <dbReference type="EMBL" id="KAK4323580.1"/>
    </source>
</evidence>
<protein>
    <submittedName>
        <fullName evidence="1">Uncharacterized protein</fullName>
    </submittedName>
</protein>
<dbReference type="Proteomes" id="UP001292094">
    <property type="component" value="Unassembled WGS sequence"/>
</dbReference>
<sequence length="66" mass="6900">MDFLSVIKNRGVGVGGAEEVEIDDTKTTAKRPPRVPNLAVQCRKAANCNMLLPMALQIASGTAACG</sequence>
<gene>
    <name evidence="1" type="ORF">Pmani_005738</name>
</gene>
<dbReference type="AlphaFoldDB" id="A0AAE1QB44"/>
<name>A0AAE1QB44_9EUCA</name>